<evidence type="ECO:0000256" key="5">
    <source>
        <dbReference type="ARBA" id="ARBA00045227"/>
    </source>
</evidence>
<comment type="caution">
    <text evidence="7">The sequence shown here is derived from an EMBL/GenBank/DDBJ whole genome shotgun (WGS) entry which is preliminary data.</text>
</comment>
<dbReference type="EC" id="4.3.2.7" evidence="2"/>
<keyword evidence="3" id="KW-0456">Lyase</keyword>
<accession>A0A834KXC8</accession>
<proteinExistence type="inferred from homology"/>
<keyword evidence="8" id="KW-1185">Reference proteome</keyword>
<dbReference type="PANTHER" id="PTHR12192">
    <property type="entry name" value="CATION TRANSPORT PROTEIN CHAC-RELATED"/>
    <property type="match status" value="1"/>
</dbReference>
<evidence type="ECO:0000256" key="6">
    <source>
        <dbReference type="ARBA" id="ARBA00048073"/>
    </source>
</evidence>
<dbReference type="PANTHER" id="PTHR12192:SF2">
    <property type="entry name" value="GLUTATHIONE-SPECIFIC GAMMA-GLUTAMYLCYCLOTRANSFERASE 2"/>
    <property type="match status" value="1"/>
</dbReference>
<dbReference type="GO" id="GO:0005737">
    <property type="term" value="C:cytoplasm"/>
    <property type="evidence" value="ECO:0007669"/>
    <property type="project" value="TreeGrafter"/>
</dbReference>
<dbReference type="Proteomes" id="UP000617340">
    <property type="component" value="Unassembled WGS sequence"/>
</dbReference>
<gene>
    <name evidence="7" type="ORF">HZH68_002064</name>
</gene>
<dbReference type="CDD" id="cd06661">
    <property type="entry name" value="GGCT_like"/>
    <property type="match status" value="1"/>
</dbReference>
<dbReference type="AlphaFoldDB" id="A0A834KXC8"/>
<evidence type="ECO:0000256" key="4">
    <source>
        <dbReference type="ARBA" id="ARBA00043195"/>
    </source>
</evidence>
<evidence type="ECO:0000313" key="7">
    <source>
        <dbReference type="EMBL" id="KAF7413575.1"/>
    </source>
</evidence>
<evidence type="ECO:0000256" key="1">
    <source>
        <dbReference type="ARBA" id="ARBA00009662"/>
    </source>
</evidence>
<sequence length="214" mass="24555">MWVFGYGSLIWKVDFPYEKRIIGYIKGYVRRFYQKSTDHRGTPTKPGRVVTLLPSENPNDEVWGLAYKISIENVNNVVAHLDFREKGGYERNIVLFYPYANLSDIDKKPSCTSLDSIVDINNAMMIPVKENDPFYLTIYIGSKDNPNYAGVEDIETIAKYIFTAHGSSGSNKEYLYKLASVVRALIPNANDEYLFLLEKAVRKLEKDSEKEINE</sequence>
<evidence type="ECO:0000313" key="8">
    <source>
        <dbReference type="Proteomes" id="UP000617340"/>
    </source>
</evidence>
<comment type="similarity">
    <text evidence="1">Belongs to the gamma-glutamylcyclotransferase family. ChaC subfamily.</text>
</comment>
<dbReference type="InterPro" id="IPR006840">
    <property type="entry name" value="ChaC"/>
</dbReference>
<dbReference type="EMBL" id="JACSDZ010000002">
    <property type="protein sequence ID" value="KAF7413575.1"/>
    <property type="molecule type" value="Genomic_DNA"/>
</dbReference>
<dbReference type="InterPro" id="IPR036568">
    <property type="entry name" value="GGCT-like_sf"/>
</dbReference>
<evidence type="ECO:0000256" key="3">
    <source>
        <dbReference type="ARBA" id="ARBA00023239"/>
    </source>
</evidence>
<dbReference type="GO" id="GO:0006751">
    <property type="term" value="P:glutathione catabolic process"/>
    <property type="evidence" value="ECO:0007669"/>
    <property type="project" value="InterPro"/>
</dbReference>
<name>A0A834KXC8_VESGE</name>
<dbReference type="GO" id="GO:0061928">
    <property type="term" value="F:glutathione specific gamma-glutamylcyclotransferase activity"/>
    <property type="evidence" value="ECO:0007669"/>
    <property type="project" value="UniProtKB-EC"/>
</dbReference>
<evidence type="ECO:0000256" key="2">
    <source>
        <dbReference type="ARBA" id="ARBA00012344"/>
    </source>
</evidence>
<dbReference type="Pfam" id="PF04752">
    <property type="entry name" value="ChaC"/>
    <property type="match status" value="1"/>
</dbReference>
<organism evidence="7 8">
    <name type="scientific">Vespula germanica</name>
    <name type="common">German yellow jacket</name>
    <name type="synonym">Paravespula germanica</name>
    <dbReference type="NCBI Taxonomy" id="30212"/>
    <lineage>
        <taxon>Eukaryota</taxon>
        <taxon>Metazoa</taxon>
        <taxon>Ecdysozoa</taxon>
        <taxon>Arthropoda</taxon>
        <taxon>Hexapoda</taxon>
        <taxon>Insecta</taxon>
        <taxon>Pterygota</taxon>
        <taxon>Neoptera</taxon>
        <taxon>Endopterygota</taxon>
        <taxon>Hymenoptera</taxon>
        <taxon>Apocrita</taxon>
        <taxon>Aculeata</taxon>
        <taxon>Vespoidea</taxon>
        <taxon>Vespidae</taxon>
        <taxon>Vespinae</taxon>
        <taxon>Vespula</taxon>
    </lineage>
</organism>
<dbReference type="InterPro" id="IPR013024">
    <property type="entry name" value="GGCT-like"/>
</dbReference>
<dbReference type="SUPFAM" id="SSF110857">
    <property type="entry name" value="Gamma-glutamyl cyclotransferase-like"/>
    <property type="match status" value="1"/>
</dbReference>
<comment type="catalytic activity">
    <reaction evidence="6">
        <text>glutathione = L-cysteinylglycine + 5-oxo-L-proline</text>
        <dbReference type="Rhea" id="RHEA:47724"/>
        <dbReference type="ChEBI" id="CHEBI:57925"/>
        <dbReference type="ChEBI" id="CHEBI:58402"/>
        <dbReference type="ChEBI" id="CHEBI:61694"/>
        <dbReference type="EC" id="4.3.2.7"/>
    </reaction>
</comment>
<comment type="function">
    <text evidence="5">Catalyzes the cleavage of glutathione into 5-oxo-L-proline and a Cys-Gly dipeptide. Acts specifically on glutathione, but not on other gamma-glutamyl peptides.</text>
</comment>
<dbReference type="Gene3D" id="3.10.490.10">
    <property type="entry name" value="Gamma-glutamyl cyclotransferase-like"/>
    <property type="match status" value="1"/>
</dbReference>
<protein>
    <recommendedName>
        <fullName evidence="2">glutathione-specific gamma-glutamylcyclotransferase</fullName>
        <ecNumber evidence="2">4.3.2.7</ecNumber>
    </recommendedName>
    <alternativeName>
        <fullName evidence="4">Cation transport regulator-like protein 2</fullName>
    </alternativeName>
</protein>
<reference evidence="7" key="1">
    <citation type="journal article" date="2020" name="G3 (Bethesda)">
        <title>High-Quality Assemblies for Three Invasive Social Wasps from the &lt;i&gt;Vespula&lt;/i&gt; Genus.</title>
        <authorList>
            <person name="Harrop T.W.R."/>
            <person name="Guhlin J."/>
            <person name="McLaughlin G.M."/>
            <person name="Permina E."/>
            <person name="Stockwell P."/>
            <person name="Gilligan J."/>
            <person name="Le Lec M.F."/>
            <person name="Gruber M.A.M."/>
            <person name="Quinn O."/>
            <person name="Lovegrove M."/>
            <person name="Duncan E.J."/>
            <person name="Remnant E.J."/>
            <person name="Van Eeckhoven J."/>
            <person name="Graham B."/>
            <person name="Knapp R.A."/>
            <person name="Langford K.W."/>
            <person name="Kronenberg Z."/>
            <person name="Press M.O."/>
            <person name="Eacker S.M."/>
            <person name="Wilson-Rankin E.E."/>
            <person name="Purcell J."/>
            <person name="Lester P.J."/>
            <person name="Dearden P.K."/>
        </authorList>
    </citation>
    <scope>NUCLEOTIDE SEQUENCE</scope>
    <source>
        <strain evidence="7">Linc-1</strain>
    </source>
</reference>